<evidence type="ECO:0000256" key="1">
    <source>
        <dbReference type="SAM" id="MobiDB-lite"/>
    </source>
</evidence>
<evidence type="ECO:0000313" key="2">
    <source>
        <dbReference type="EMBL" id="MBY27025.1"/>
    </source>
</evidence>
<feature type="region of interest" description="Disordered" evidence="1">
    <location>
        <begin position="40"/>
        <end position="59"/>
    </location>
</feature>
<gene>
    <name evidence="2" type="ORF">g.118970</name>
</gene>
<dbReference type="AlphaFoldDB" id="A0A2S2PCA1"/>
<name>A0A2S2PCA1_SCHGA</name>
<proteinExistence type="predicted"/>
<reference evidence="2" key="1">
    <citation type="submission" date="2018-04" db="EMBL/GenBank/DDBJ databases">
        <title>Transcriptome of Schizaphis graminum biotype I.</title>
        <authorList>
            <person name="Scully E.D."/>
            <person name="Geib S.M."/>
            <person name="Palmer N.A."/>
            <person name="Koch K."/>
            <person name="Bradshaw J."/>
            <person name="Heng-Moss T."/>
            <person name="Sarath G."/>
        </authorList>
    </citation>
    <scope>NUCLEOTIDE SEQUENCE</scope>
</reference>
<organism evidence="2">
    <name type="scientific">Schizaphis graminum</name>
    <name type="common">Green bug aphid</name>
    <dbReference type="NCBI Taxonomy" id="13262"/>
    <lineage>
        <taxon>Eukaryota</taxon>
        <taxon>Metazoa</taxon>
        <taxon>Ecdysozoa</taxon>
        <taxon>Arthropoda</taxon>
        <taxon>Hexapoda</taxon>
        <taxon>Insecta</taxon>
        <taxon>Pterygota</taxon>
        <taxon>Neoptera</taxon>
        <taxon>Paraneoptera</taxon>
        <taxon>Hemiptera</taxon>
        <taxon>Sternorrhyncha</taxon>
        <taxon>Aphidomorpha</taxon>
        <taxon>Aphidoidea</taxon>
        <taxon>Aphididae</taxon>
        <taxon>Aphidini</taxon>
        <taxon>Schizaphis</taxon>
    </lineage>
</organism>
<protein>
    <submittedName>
        <fullName evidence="2">Uncharacterized protein</fullName>
    </submittedName>
</protein>
<accession>A0A2S2PCA1</accession>
<sequence length="173" mass="19989">MSSGYYSPIGVKCKRREYRTKVDIIYNNTARFKNETRCLRKPLPTSGRTPPLGRARACARSQHPFGRTNPLWRITHTRRAATDIRVRGETANLVWSRSRARACLCVEFGPRFCFFPHISLSRPLPTPNHHRRVTHTHTHTIHARRVFPSYGFRIGFKVCVLRVRACVCVCVCV</sequence>
<dbReference type="EMBL" id="GGMR01014406">
    <property type="protein sequence ID" value="MBY27025.1"/>
    <property type="molecule type" value="Transcribed_RNA"/>
</dbReference>